<gene>
    <name evidence="6" type="primary">argD</name>
    <name evidence="7" type="ORF">A6A03_13805</name>
</gene>
<dbReference type="Gene3D" id="3.40.640.10">
    <property type="entry name" value="Type I PLP-dependent aspartate aminotransferase-like (Major domain)"/>
    <property type="match status" value="1"/>
</dbReference>
<dbReference type="GO" id="GO:0042802">
    <property type="term" value="F:identical protein binding"/>
    <property type="evidence" value="ECO:0007669"/>
    <property type="project" value="TreeGrafter"/>
</dbReference>
<dbReference type="SUPFAM" id="SSF53383">
    <property type="entry name" value="PLP-dependent transferases"/>
    <property type="match status" value="1"/>
</dbReference>
<dbReference type="PANTHER" id="PTHR11986:SF79">
    <property type="entry name" value="ACETYLORNITHINE AMINOTRANSFERASE, MITOCHONDRIAL"/>
    <property type="match status" value="1"/>
</dbReference>
<dbReference type="PROSITE" id="PS00600">
    <property type="entry name" value="AA_TRANSFER_CLASS_3"/>
    <property type="match status" value="1"/>
</dbReference>
<dbReference type="InterPro" id="IPR050103">
    <property type="entry name" value="Class-III_PLP-dep_AT"/>
</dbReference>
<dbReference type="GO" id="GO:0006526">
    <property type="term" value="P:L-arginine biosynthetic process"/>
    <property type="evidence" value="ECO:0007669"/>
    <property type="project" value="UniProtKB-UniRule"/>
</dbReference>
<evidence type="ECO:0000256" key="2">
    <source>
        <dbReference type="ARBA" id="ARBA00022576"/>
    </source>
</evidence>
<feature type="modified residue" description="N6-(pyridoxal phosphate)lysine" evidence="6">
    <location>
        <position position="256"/>
    </location>
</feature>
<dbReference type="InterPro" id="IPR015421">
    <property type="entry name" value="PyrdxlP-dep_Trfase_major"/>
</dbReference>
<evidence type="ECO:0000313" key="7">
    <source>
        <dbReference type="EMBL" id="OAN45812.1"/>
    </source>
</evidence>
<evidence type="ECO:0000256" key="6">
    <source>
        <dbReference type="HAMAP-Rule" id="MF_01107"/>
    </source>
</evidence>
<dbReference type="PIRSF" id="PIRSF000521">
    <property type="entry name" value="Transaminase_4ab_Lys_Orn"/>
    <property type="match status" value="1"/>
</dbReference>
<dbReference type="OrthoDB" id="9807885at2"/>
<feature type="binding site" evidence="6">
    <location>
        <position position="284"/>
    </location>
    <ligand>
        <name>N(2)-acetyl-L-ornithine</name>
        <dbReference type="ChEBI" id="CHEBI:57805"/>
    </ligand>
</feature>
<dbReference type="UniPathway" id="UPA00068">
    <property type="reaction ID" value="UER00109"/>
</dbReference>
<comment type="pathway">
    <text evidence="6">Amino-acid biosynthesis; L-arginine biosynthesis; N(2)-acetyl-L-ornithine from L-glutamate: step 4/4.</text>
</comment>
<evidence type="ECO:0000256" key="4">
    <source>
        <dbReference type="ARBA" id="ARBA00022679"/>
    </source>
</evidence>
<keyword evidence="1 6" id="KW-0963">Cytoplasm</keyword>
<keyword evidence="6" id="KW-0055">Arginine biosynthesis</keyword>
<comment type="subcellular location">
    <subcellularLocation>
        <location evidence="6">Cytoplasm</location>
    </subcellularLocation>
</comment>
<dbReference type="STRING" id="1707952.A6A03_13805"/>
<feature type="binding site" evidence="6">
    <location>
        <position position="142"/>
    </location>
    <ligand>
        <name>pyridoxal 5'-phosphate</name>
        <dbReference type="ChEBI" id="CHEBI:597326"/>
    </ligand>
</feature>
<comment type="miscellaneous">
    <text evidence="6">May also have succinyldiaminopimelate aminotransferase activity, thus carrying out the corresponding step in lysine biosynthesis.</text>
</comment>
<evidence type="ECO:0000256" key="5">
    <source>
        <dbReference type="ARBA" id="ARBA00022898"/>
    </source>
</evidence>
<accession>A0A178MAN3</accession>
<keyword evidence="2 6" id="KW-0032">Aminotransferase</keyword>
<comment type="catalytic activity">
    <reaction evidence="6">
        <text>N(2)-acetyl-L-ornithine + 2-oxoglutarate = N-acetyl-L-glutamate 5-semialdehyde + L-glutamate</text>
        <dbReference type="Rhea" id="RHEA:18049"/>
        <dbReference type="ChEBI" id="CHEBI:16810"/>
        <dbReference type="ChEBI" id="CHEBI:29123"/>
        <dbReference type="ChEBI" id="CHEBI:29985"/>
        <dbReference type="ChEBI" id="CHEBI:57805"/>
        <dbReference type="EC" id="2.6.1.11"/>
    </reaction>
</comment>
<keyword evidence="5 6" id="KW-0663">Pyridoxal phosphate</keyword>
<dbReference type="InterPro" id="IPR005814">
    <property type="entry name" value="Aminotrans_3"/>
</dbReference>
<dbReference type="RefSeq" id="WP_066787090.1">
    <property type="nucleotide sequence ID" value="NZ_LWQS01000051.1"/>
</dbReference>
<feature type="binding site" evidence="6">
    <location>
        <begin position="227"/>
        <end position="230"/>
    </location>
    <ligand>
        <name>pyridoxal 5'-phosphate</name>
        <dbReference type="ChEBI" id="CHEBI:597326"/>
    </ligand>
</feature>
<dbReference type="Pfam" id="PF00202">
    <property type="entry name" value="Aminotran_3"/>
    <property type="match status" value="1"/>
</dbReference>
<dbReference type="NCBIfam" id="NF002325">
    <property type="entry name" value="PRK01278.1"/>
    <property type="match status" value="1"/>
</dbReference>
<evidence type="ECO:0000256" key="3">
    <source>
        <dbReference type="ARBA" id="ARBA00022605"/>
    </source>
</evidence>
<feature type="binding site" evidence="6">
    <location>
        <begin position="109"/>
        <end position="110"/>
    </location>
    <ligand>
        <name>pyridoxal 5'-phosphate</name>
        <dbReference type="ChEBI" id="CHEBI:597326"/>
    </ligand>
</feature>
<dbReference type="Proteomes" id="UP000078287">
    <property type="component" value="Unassembled WGS sequence"/>
</dbReference>
<comment type="caution">
    <text evidence="7">The sequence shown here is derived from an EMBL/GenBank/DDBJ whole genome shotgun (WGS) entry which is preliminary data.</text>
</comment>
<feature type="binding site" evidence="6">
    <location>
        <position position="145"/>
    </location>
    <ligand>
        <name>N(2)-acetyl-L-ornithine</name>
        <dbReference type="ChEBI" id="CHEBI:57805"/>
    </ligand>
</feature>
<proteinExistence type="inferred from homology"/>
<dbReference type="InterPro" id="IPR049704">
    <property type="entry name" value="Aminotrans_3_PPA_site"/>
</dbReference>
<dbReference type="GO" id="GO:0003992">
    <property type="term" value="F:N2-acetyl-L-ornithine:2-oxoglutarate 5-aminotransferase activity"/>
    <property type="evidence" value="ECO:0007669"/>
    <property type="project" value="UniProtKB-UniRule"/>
</dbReference>
<protein>
    <recommendedName>
        <fullName evidence="6">Acetylornithine aminotransferase</fullName>
        <shortName evidence="6">ACOAT</shortName>
        <ecNumber evidence="6">2.6.1.11</ecNumber>
    </recommendedName>
</protein>
<sequence length="400" mass="42874">MTGESAADLIQADHDYLLQSYVRADFVIERGEGVYLYDSEGRRYLDFVAGIAVNALGYGDRDVLNAINEQAARLIHVSNLYHTRPAVELAALLVQSSPAFNKAFFCNSGAEAIEGAIKFARRYARAHFGEGKTTIVAFDGSFHGRTMGAVAITAREKYREPFMPVMPGVRFARYNDLASLAATMGHDVCAVVLEPVQGEGGLRAAEAEFVRGARELCRQYGALLIFDEIQCGMGRTGTVWAHEQLGVQPDLMTVAKPLAGGLPIGAILMGQHVADAIQPGDHGTTFGGNPLATAVGATVFRKISDPAFLAHVQQVSNYLDEALHDLAAEQPDVVLELRGRGLMRGVRIAGSAGAVREAAHRHGLLVATAGEDVIRLLPPLIIEPQHVDEAIAGLRAALRA</sequence>
<feature type="binding site" evidence="6">
    <location>
        <position position="285"/>
    </location>
    <ligand>
        <name>pyridoxal 5'-phosphate</name>
        <dbReference type="ChEBI" id="CHEBI:597326"/>
    </ligand>
</feature>
<dbReference type="FunFam" id="3.40.640.10:FF:000117">
    <property type="entry name" value="Acetylornithine aminotransferase"/>
    <property type="match status" value="1"/>
</dbReference>
<dbReference type="NCBIfam" id="TIGR00707">
    <property type="entry name" value="argD"/>
    <property type="match status" value="1"/>
</dbReference>
<dbReference type="PANTHER" id="PTHR11986">
    <property type="entry name" value="AMINOTRANSFERASE CLASS III"/>
    <property type="match status" value="1"/>
</dbReference>
<dbReference type="InterPro" id="IPR015424">
    <property type="entry name" value="PyrdxlP-dep_Trfase"/>
</dbReference>
<dbReference type="GO" id="GO:0030170">
    <property type="term" value="F:pyridoxal phosphate binding"/>
    <property type="evidence" value="ECO:0007669"/>
    <property type="project" value="InterPro"/>
</dbReference>
<evidence type="ECO:0000313" key="8">
    <source>
        <dbReference type="Proteomes" id="UP000078287"/>
    </source>
</evidence>
<dbReference type="EMBL" id="LWQS01000051">
    <property type="protein sequence ID" value="OAN45812.1"/>
    <property type="molecule type" value="Genomic_DNA"/>
</dbReference>
<keyword evidence="3 6" id="KW-0028">Amino-acid biosynthesis</keyword>
<keyword evidence="8" id="KW-1185">Reference proteome</keyword>
<comment type="subunit">
    <text evidence="6">Homodimer.</text>
</comment>
<organism evidence="7 8">
    <name type="scientific">Chloroflexus islandicus</name>
    <dbReference type="NCBI Taxonomy" id="1707952"/>
    <lineage>
        <taxon>Bacteria</taxon>
        <taxon>Bacillati</taxon>
        <taxon>Chloroflexota</taxon>
        <taxon>Chloroflexia</taxon>
        <taxon>Chloroflexales</taxon>
        <taxon>Chloroflexineae</taxon>
        <taxon>Chloroflexaceae</taxon>
        <taxon>Chloroflexus</taxon>
    </lineage>
</organism>
<dbReference type="AlphaFoldDB" id="A0A178MAN3"/>
<comment type="similarity">
    <text evidence="6">Belongs to the class-III pyridoxal-phosphate-dependent aminotransferase family. ArgD subfamily.</text>
</comment>
<name>A0A178MAN3_9CHLR</name>
<keyword evidence="4 6" id="KW-0808">Transferase</keyword>
<dbReference type="GO" id="GO:0005737">
    <property type="term" value="C:cytoplasm"/>
    <property type="evidence" value="ECO:0007669"/>
    <property type="project" value="UniProtKB-SubCell"/>
</dbReference>
<dbReference type="InterPro" id="IPR015422">
    <property type="entry name" value="PyrdxlP-dep_Trfase_small"/>
</dbReference>
<reference evidence="7 8" key="1">
    <citation type="submission" date="2016-04" db="EMBL/GenBank/DDBJ databases">
        <title>Chloroflexus islandicus sp. nov., a thermophilic filamentous anoxygenic phototrophic bacterium from geyser Strokkur (Iceland).</title>
        <authorList>
            <person name="Gaisin V.A."/>
            <person name="Kalashnikov A.M."/>
            <person name="Sukhacheva M.V."/>
            <person name="Grouzdev D.S."/>
            <person name="Ivanov T.M."/>
            <person name="Kuznetsov B."/>
            <person name="Gorlenko V.M."/>
        </authorList>
    </citation>
    <scope>NUCLEOTIDE SEQUENCE [LARGE SCALE GENOMIC DNA]</scope>
    <source>
        <strain evidence="8">isl-2</strain>
    </source>
</reference>
<dbReference type="CDD" id="cd00610">
    <property type="entry name" value="OAT_like"/>
    <property type="match status" value="1"/>
</dbReference>
<dbReference type="InterPro" id="IPR004636">
    <property type="entry name" value="AcOrn/SuccOrn_fam"/>
</dbReference>
<dbReference type="HAMAP" id="MF_01107">
    <property type="entry name" value="ArgD_aminotrans_3"/>
    <property type="match status" value="1"/>
</dbReference>
<dbReference type="EC" id="2.6.1.11" evidence="6"/>
<comment type="cofactor">
    <cofactor evidence="6">
        <name>pyridoxal 5'-phosphate</name>
        <dbReference type="ChEBI" id="CHEBI:597326"/>
    </cofactor>
    <text evidence="6">Binds 1 pyridoxal phosphate per subunit.</text>
</comment>
<dbReference type="Gene3D" id="3.90.1150.10">
    <property type="entry name" value="Aspartate Aminotransferase, domain 1"/>
    <property type="match status" value="1"/>
</dbReference>
<evidence type="ECO:0000256" key="1">
    <source>
        <dbReference type="ARBA" id="ARBA00022490"/>
    </source>
</evidence>